<evidence type="ECO:0000256" key="4">
    <source>
        <dbReference type="ARBA" id="ARBA00022984"/>
    </source>
</evidence>
<keyword evidence="5" id="KW-0012">Acyltransferase</keyword>
<sequence>MIEITDSFEKGEWDAFVLSHPKGNIFQSTMIADVFNRTKNYESISLMAIDEDDGEVLAVLQSAIISEMQGLLSKFSSRSVIQGGPLFKDSQKGLEAVVSLLKHYNTLVGGSIVYTQIRNMWDTSDSRQRLDSLGFEYDQHLDFLIDLDRKEDEIWSGIHKSRRKGINRAEKNGIVVRKVENSDEVCACYELVLETYRRFKIPIADISLFETAYDSLVSKGHADFFIALKDNKAIGTRITLNYKDIVYDWYAGSKQGVDYVDEALVWQILKENAGKYKVFDFGGAGHPDKPYGVREFKRRFGGEMVNFGRYEKVHSATRKKVAMVGLKCIKSLS</sequence>
<dbReference type="PROSITE" id="PS51191">
    <property type="entry name" value="FEMABX"/>
    <property type="match status" value="1"/>
</dbReference>
<dbReference type="Proteomes" id="UP001182908">
    <property type="component" value="Chromosome"/>
</dbReference>
<keyword evidence="2" id="KW-0808">Transferase</keyword>
<evidence type="ECO:0000256" key="1">
    <source>
        <dbReference type="ARBA" id="ARBA00009943"/>
    </source>
</evidence>
<keyword evidence="4" id="KW-0573">Peptidoglycan synthesis</keyword>
<name>A0AA51YLX9_9EURY</name>
<keyword evidence="6" id="KW-0961">Cell wall biogenesis/degradation</keyword>
<dbReference type="GO" id="GO:0016755">
    <property type="term" value="F:aminoacyltransferase activity"/>
    <property type="evidence" value="ECO:0007669"/>
    <property type="project" value="InterPro"/>
</dbReference>
<dbReference type="Gene3D" id="3.40.630.30">
    <property type="match status" value="2"/>
</dbReference>
<dbReference type="PANTHER" id="PTHR36174">
    <property type="entry name" value="LIPID II:GLYCINE GLYCYLTRANSFERASE"/>
    <property type="match status" value="1"/>
</dbReference>
<dbReference type="InterPro" id="IPR050644">
    <property type="entry name" value="PG_Glycine_Bridge_Synth"/>
</dbReference>
<dbReference type="GO" id="GO:0008360">
    <property type="term" value="P:regulation of cell shape"/>
    <property type="evidence" value="ECO:0007669"/>
    <property type="project" value="UniProtKB-KW"/>
</dbReference>
<dbReference type="InterPro" id="IPR016181">
    <property type="entry name" value="Acyl_CoA_acyltransferase"/>
</dbReference>
<dbReference type="InterPro" id="IPR003447">
    <property type="entry name" value="FEMABX"/>
</dbReference>
<evidence type="ECO:0000256" key="2">
    <source>
        <dbReference type="ARBA" id="ARBA00022679"/>
    </source>
</evidence>
<gene>
    <name evidence="7" type="ORF">RE474_01580</name>
</gene>
<evidence type="ECO:0000313" key="7">
    <source>
        <dbReference type="EMBL" id="WMW25439.1"/>
    </source>
</evidence>
<proteinExistence type="inferred from homology"/>
<keyword evidence="8" id="KW-1185">Reference proteome</keyword>
<dbReference type="Pfam" id="PF02388">
    <property type="entry name" value="FemAB"/>
    <property type="match status" value="1"/>
</dbReference>
<accession>A0AA51YLX9</accession>
<protein>
    <submittedName>
        <fullName evidence="7">Peptidoglycan bridge formation glycyltransferase FemA/FemB family protein</fullName>
    </submittedName>
</protein>
<dbReference type="GO" id="GO:0071555">
    <property type="term" value="P:cell wall organization"/>
    <property type="evidence" value="ECO:0007669"/>
    <property type="project" value="UniProtKB-KW"/>
</dbReference>
<comment type="similarity">
    <text evidence="1">Belongs to the FemABX family.</text>
</comment>
<keyword evidence="3" id="KW-0133">Cell shape</keyword>
<dbReference type="EMBL" id="CP133592">
    <property type="protein sequence ID" value="WMW25439.1"/>
    <property type="molecule type" value="Genomic_DNA"/>
</dbReference>
<dbReference type="GO" id="GO:0044038">
    <property type="term" value="P:cell wall macromolecule biosynthetic process"/>
    <property type="evidence" value="ECO:0007669"/>
    <property type="project" value="InterPro"/>
</dbReference>
<evidence type="ECO:0000313" key="8">
    <source>
        <dbReference type="Proteomes" id="UP001182908"/>
    </source>
</evidence>
<dbReference type="PANTHER" id="PTHR36174:SF1">
    <property type="entry name" value="LIPID II:GLYCINE GLYCYLTRANSFERASE"/>
    <property type="match status" value="1"/>
</dbReference>
<reference evidence="7 8" key="1">
    <citation type="submission" date="2023-08" db="EMBL/GenBank/DDBJ databases">
        <title>Methanolobus mangrovi sp. nov. and Methanolobus sediminis sp. nov, two novel methylotrophic methanogens isolated from mangrove sediments in China.</title>
        <authorList>
            <person name="Zhou J."/>
        </authorList>
    </citation>
    <scope>NUCLEOTIDE SEQUENCE [LARGE SCALE GENOMIC DNA]</scope>
    <source>
        <strain evidence="7 8">FTZ6</strain>
    </source>
</reference>
<dbReference type="AlphaFoldDB" id="A0AA51YLX9"/>
<dbReference type="SUPFAM" id="SSF55729">
    <property type="entry name" value="Acyl-CoA N-acyltransferases (Nat)"/>
    <property type="match status" value="2"/>
</dbReference>
<dbReference type="GeneID" id="84231367"/>
<evidence type="ECO:0000256" key="3">
    <source>
        <dbReference type="ARBA" id="ARBA00022960"/>
    </source>
</evidence>
<dbReference type="KEGG" id="mseb:RE474_01580"/>
<evidence type="ECO:0000256" key="5">
    <source>
        <dbReference type="ARBA" id="ARBA00023315"/>
    </source>
</evidence>
<organism evidence="7 8">
    <name type="scientific">Methanolobus sediminis</name>
    <dbReference type="NCBI Taxonomy" id="3072978"/>
    <lineage>
        <taxon>Archaea</taxon>
        <taxon>Methanobacteriati</taxon>
        <taxon>Methanobacteriota</taxon>
        <taxon>Stenosarchaea group</taxon>
        <taxon>Methanomicrobia</taxon>
        <taxon>Methanosarcinales</taxon>
        <taxon>Methanosarcinaceae</taxon>
        <taxon>Methanolobus</taxon>
    </lineage>
</organism>
<evidence type="ECO:0000256" key="6">
    <source>
        <dbReference type="ARBA" id="ARBA00023316"/>
    </source>
</evidence>
<dbReference type="RefSeq" id="WP_309311242.1">
    <property type="nucleotide sequence ID" value="NZ_CP133592.1"/>
</dbReference>